<evidence type="ECO:0000313" key="2">
    <source>
        <dbReference type="EMBL" id="AIT60156.1"/>
    </source>
</evidence>
<feature type="compositionally biased region" description="Low complexity" evidence="1">
    <location>
        <begin position="288"/>
        <end position="323"/>
    </location>
</feature>
<name>A0A097IDE7_9CORY</name>
<dbReference type="Proteomes" id="UP000029914">
    <property type="component" value="Chromosome"/>
</dbReference>
<dbReference type="HOGENOM" id="CLU_053814_0_0_11"/>
<protein>
    <recommendedName>
        <fullName evidence="4">HNH nuclease domain-containing protein</fullName>
    </recommendedName>
</protein>
<proteinExistence type="predicted"/>
<dbReference type="AlphaFoldDB" id="A0A097IDE7"/>
<feature type="compositionally biased region" description="Gly residues" evidence="1">
    <location>
        <begin position="371"/>
        <end position="390"/>
    </location>
</feature>
<evidence type="ECO:0000313" key="3">
    <source>
        <dbReference type="Proteomes" id="UP000029914"/>
    </source>
</evidence>
<reference evidence="2 3" key="1">
    <citation type="submission" date="2013-09" db="EMBL/GenBank/DDBJ databases">
        <title>Complete genome sequence of Corynebacterium doosanense CAU 212(T) (=DSM 45436(T)), isolated from activated sludge.</title>
        <authorList>
            <person name="Schaffert L."/>
            <person name="Albersmeier A."/>
            <person name="Kalinowski J."/>
            <person name="Ruckert C."/>
        </authorList>
    </citation>
    <scope>NUCLEOTIDE SEQUENCE [LARGE SCALE GENOMIC DNA]</scope>
    <source>
        <strain evidence="2 3">CAU 212</strain>
    </source>
</reference>
<accession>A0A097IDE7</accession>
<organism evidence="2 3">
    <name type="scientific">Corynebacterium doosanense CAU 212 = DSM 45436</name>
    <dbReference type="NCBI Taxonomy" id="558173"/>
    <lineage>
        <taxon>Bacteria</taxon>
        <taxon>Bacillati</taxon>
        <taxon>Actinomycetota</taxon>
        <taxon>Actinomycetes</taxon>
        <taxon>Mycobacteriales</taxon>
        <taxon>Corynebacteriaceae</taxon>
        <taxon>Corynebacterium</taxon>
    </lineage>
</organism>
<evidence type="ECO:0000256" key="1">
    <source>
        <dbReference type="SAM" id="MobiDB-lite"/>
    </source>
</evidence>
<dbReference type="STRING" id="558173.CDOO_01905"/>
<keyword evidence="3" id="KW-1185">Reference proteome</keyword>
<gene>
    <name evidence="2" type="ORF">CDOO_01905</name>
</gene>
<dbReference type="KEGG" id="cdo:CDOO_01905"/>
<dbReference type="EMBL" id="CP006764">
    <property type="protein sequence ID" value="AIT60156.1"/>
    <property type="molecule type" value="Genomic_DNA"/>
</dbReference>
<feature type="compositionally biased region" description="Low complexity" evidence="1">
    <location>
        <begin position="233"/>
        <end position="254"/>
    </location>
</feature>
<feature type="region of interest" description="Disordered" evidence="1">
    <location>
        <begin position="233"/>
        <end position="403"/>
    </location>
</feature>
<evidence type="ECO:0008006" key="4">
    <source>
        <dbReference type="Google" id="ProtNLM"/>
    </source>
</evidence>
<dbReference type="OrthoDB" id="4398343at2"/>
<dbReference type="Gene3D" id="1.10.30.50">
    <property type="match status" value="1"/>
</dbReference>
<dbReference type="eggNOG" id="COG1403">
    <property type="taxonomic scope" value="Bacteria"/>
</dbReference>
<sequence length="403" mass="42695">MAWLRIGDNATTHPLMSKLLMATDFKHPQKNEAFGVLVQLAAVSAGHLTDSVVELGLLAQIAPGRERDVLDTLKRAGLATEEEHDGERIIRLVLDDEEFIHARRREEVQQDRNRAKDKRTPGLLAQVRVRDGDRCRWCSKSVSWTNRSGYRAATYDSLTNHKDSSVDTLVVACKSCNSKRGAGETLTLLDPPTPEEMIYGIQTVEFVNTDPWCQDHGITITQTQPQLPIDTATQAATTRQQQADQGAAPTAAAAPDHRAAPGHAAPGDGGDPVEPPWMSMSLDELDSQPEPGAAPTAAAAQAHGATFGQAATTRQQQADQGAAPTVAAAPEHRAAPGHAAPATEQRGGGESRGGDPGPTQVARVTRPGTSGRDGSGRAGQGRAGVGNGGSGRRRRGKRGGRKS</sequence>
<feature type="compositionally biased region" description="Basic residues" evidence="1">
    <location>
        <begin position="391"/>
        <end position="403"/>
    </location>
</feature>
<dbReference type="RefSeq" id="WP_018021466.1">
    <property type="nucleotide sequence ID" value="NZ_AQUX01000002.1"/>
</dbReference>